<dbReference type="AlphaFoldDB" id="A0A6V7QXL8"/>
<evidence type="ECO:0000313" key="1">
    <source>
        <dbReference type="EMBL" id="CAD1848000.1"/>
    </source>
</evidence>
<name>A0A6V7QXL8_ANACO</name>
<proteinExistence type="predicted"/>
<organism evidence="1">
    <name type="scientific">Ananas comosus var. bracteatus</name>
    <name type="common">red pineapple</name>
    <dbReference type="NCBI Taxonomy" id="296719"/>
    <lineage>
        <taxon>Eukaryota</taxon>
        <taxon>Viridiplantae</taxon>
        <taxon>Streptophyta</taxon>
        <taxon>Embryophyta</taxon>
        <taxon>Tracheophyta</taxon>
        <taxon>Spermatophyta</taxon>
        <taxon>Magnoliopsida</taxon>
        <taxon>Liliopsida</taxon>
        <taxon>Poales</taxon>
        <taxon>Bromeliaceae</taxon>
        <taxon>Bromelioideae</taxon>
        <taxon>Ananas</taxon>
    </lineage>
</organism>
<dbReference type="EMBL" id="CAJEUB010000065">
    <property type="protein sequence ID" value="CAD1848000.1"/>
    <property type="molecule type" value="Genomic_DNA"/>
</dbReference>
<reference evidence="1" key="1">
    <citation type="submission" date="2020-07" db="EMBL/GenBank/DDBJ databases">
        <authorList>
            <person name="Lin J."/>
        </authorList>
    </citation>
    <scope>NUCLEOTIDE SEQUENCE</scope>
</reference>
<protein>
    <submittedName>
        <fullName evidence="1">Uncharacterized protein</fullName>
    </submittedName>
</protein>
<accession>A0A6V7QXL8</accession>
<sequence length="114" mass="12877">MSLRPLEVQNITVVLVSTKNIQKVTLFVMTLKAETTVYLEISQSDREIGNGDVGEEMRHILQLQERTKKEMRYTLRVQGRTKKRSPSSSVLSRREEAAWGLCVCGSCSSTGRES</sequence>
<gene>
    <name evidence="1" type="ORF">CB5_LOCUS31211</name>
</gene>